<dbReference type="Proteomes" id="UP001596406">
    <property type="component" value="Unassembled WGS sequence"/>
</dbReference>
<dbReference type="PANTHER" id="PTHR43284:SF1">
    <property type="entry name" value="ASPARAGINE SYNTHETASE"/>
    <property type="match status" value="1"/>
</dbReference>
<sequence length="630" mass="70209">MPGLCGALGAAECDIDRLREGLRWSGRERVFDHAAGDVAVSVAVNDGFGDQPARTDDGELVWLWGDVYGVESPSGYTAFSGLERDRPARTVADLYGRYGLDVVERLNGTFAAVVSDPDAGCVHLVTDRMGSHPLYVAGERGVAVSSHVQSLAAATDAEFEETYLPEFFTTGRVSGCRTPFAGIDEVPPSSVLTVDVETGDTAVRRYWTPRYRPVDRSFSAFVDEFVETFRTVCADYLRDDRRYGVLLSGGSDSRLVLAAAADHDTTAYHLSDWMSDEAGTAERSALAADCPFVWLKRGPDHHRECLVENPSMMPFYGRFDQAHTAGFNDRLREEVDVVVSGLYADVLFKGATLPTAVADFGPLGTLTLPVERSVDSVEAYVDRAVQSLPPYLDVPMTMRETFEANVRETVRGIDHHGVVYPSMRELVSLREFYPMSNDPDLFYYGLTQSMPHWTPFLDNRMIDLALRLPVKYQLRRDIVNTAIERLAPDLAAIPHASTDVSLDRPYPLHFVGRYLTSMRRQRRDTAPDVPYYGHRPWVHGPELLRHDRFAIESLLANRDVVEALPFLDWDGVLETYRRHAEGENFYWELFMLVGFLEMPAVRALAGIEPTSTGVVPSRGVDIDLTSGDAR</sequence>
<proteinExistence type="predicted"/>
<dbReference type="InterPro" id="IPR014729">
    <property type="entry name" value="Rossmann-like_a/b/a_fold"/>
</dbReference>
<dbReference type="InterPro" id="IPR001962">
    <property type="entry name" value="Asn_synthase"/>
</dbReference>
<reference evidence="3 4" key="1">
    <citation type="journal article" date="2019" name="Int. J. Syst. Evol. Microbiol.">
        <title>The Global Catalogue of Microorganisms (GCM) 10K type strain sequencing project: providing services to taxonomists for standard genome sequencing and annotation.</title>
        <authorList>
            <consortium name="The Broad Institute Genomics Platform"/>
            <consortium name="The Broad Institute Genome Sequencing Center for Infectious Disease"/>
            <person name="Wu L."/>
            <person name="Ma J."/>
        </authorList>
    </citation>
    <scope>NUCLEOTIDE SEQUENCE [LARGE SCALE GENOMIC DNA]</scope>
    <source>
        <strain evidence="3 4">PSRA2</strain>
    </source>
</reference>
<dbReference type="Gene3D" id="3.40.50.620">
    <property type="entry name" value="HUPs"/>
    <property type="match status" value="1"/>
</dbReference>
<comment type="caution">
    <text evidence="3">The sequence shown here is derived from an EMBL/GenBank/DDBJ whole genome shotgun (WGS) entry which is preliminary data.</text>
</comment>
<dbReference type="Gene3D" id="3.60.20.10">
    <property type="entry name" value="Glutamine Phosphoribosylpyrophosphate, subunit 1, domain 1"/>
    <property type="match status" value="1"/>
</dbReference>
<gene>
    <name evidence="3" type="ORF">ACFQHK_18565</name>
</gene>
<accession>A0ABD5UJD6</accession>
<protein>
    <submittedName>
        <fullName evidence="3">Asparagine synthase-related protein</fullName>
    </submittedName>
</protein>
<dbReference type="InterPro" id="IPR017932">
    <property type="entry name" value="GATase_2_dom"/>
</dbReference>
<evidence type="ECO:0000313" key="4">
    <source>
        <dbReference type="Proteomes" id="UP001596406"/>
    </source>
</evidence>
<dbReference type="Pfam" id="PF13537">
    <property type="entry name" value="GATase_7"/>
    <property type="match status" value="1"/>
</dbReference>
<dbReference type="SUPFAM" id="SSF52402">
    <property type="entry name" value="Adenine nucleotide alpha hydrolases-like"/>
    <property type="match status" value="1"/>
</dbReference>
<dbReference type="InterPro" id="IPR029055">
    <property type="entry name" value="Ntn_hydrolases_N"/>
</dbReference>
<dbReference type="RefSeq" id="WP_304450176.1">
    <property type="nucleotide sequence ID" value="NZ_JARRAH010000006.1"/>
</dbReference>
<organism evidence="3 4">
    <name type="scientific">Halomarina ordinaria</name>
    <dbReference type="NCBI Taxonomy" id="3033939"/>
    <lineage>
        <taxon>Archaea</taxon>
        <taxon>Methanobacteriati</taxon>
        <taxon>Methanobacteriota</taxon>
        <taxon>Stenosarchaea group</taxon>
        <taxon>Halobacteria</taxon>
        <taxon>Halobacteriales</taxon>
        <taxon>Natronomonadaceae</taxon>
        <taxon>Halomarina</taxon>
    </lineage>
</organism>
<feature type="domain" description="Asparagine synthetase" evidence="1">
    <location>
        <begin position="229"/>
        <end position="477"/>
    </location>
</feature>
<dbReference type="SUPFAM" id="SSF56235">
    <property type="entry name" value="N-terminal nucleophile aminohydrolases (Ntn hydrolases)"/>
    <property type="match status" value="1"/>
</dbReference>
<feature type="domain" description="Glutamine amidotransferase type-2" evidence="2">
    <location>
        <begin position="89"/>
        <end position="152"/>
    </location>
</feature>
<dbReference type="PANTHER" id="PTHR43284">
    <property type="entry name" value="ASPARAGINE SYNTHETASE (GLUTAMINE-HYDROLYZING)"/>
    <property type="match status" value="1"/>
</dbReference>
<dbReference type="Pfam" id="PF00733">
    <property type="entry name" value="Asn_synthase"/>
    <property type="match status" value="1"/>
</dbReference>
<evidence type="ECO:0000313" key="3">
    <source>
        <dbReference type="EMBL" id="MFC6838487.1"/>
    </source>
</evidence>
<dbReference type="InterPro" id="IPR051786">
    <property type="entry name" value="ASN_synthetase/amidase"/>
</dbReference>
<evidence type="ECO:0000259" key="1">
    <source>
        <dbReference type="Pfam" id="PF00733"/>
    </source>
</evidence>
<dbReference type="EMBL" id="JBHSXM010000006">
    <property type="protein sequence ID" value="MFC6838487.1"/>
    <property type="molecule type" value="Genomic_DNA"/>
</dbReference>
<name>A0ABD5UJD6_9EURY</name>
<dbReference type="AlphaFoldDB" id="A0ABD5UJD6"/>
<keyword evidence="4" id="KW-1185">Reference proteome</keyword>
<evidence type="ECO:0000259" key="2">
    <source>
        <dbReference type="Pfam" id="PF13537"/>
    </source>
</evidence>